<proteinExistence type="predicted"/>
<evidence type="ECO:0000256" key="2">
    <source>
        <dbReference type="ARBA" id="ARBA00012483"/>
    </source>
</evidence>
<evidence type="ECO:0000256" key="3">
    <source>
        <dbReference type="ARBA" id="ARBA00022679"/>
    </source>
</evidence>
<keyword evidence="8" id="KW-1185">Reference proteome</keyword>
<dbReference type="GO" id="GO:0010494">
    <property type="term" value="C:cytoplasmic stress granule"/>
    <property type="evidence" value="ECO:0007669"/>
    <property type="project" value="TreeGrafter"/>
</dbReference>
<dbReference type="AlphaFoldDB" id="A0A8J2J1Y1"/>
<keyword evidence="3" id="KW-0808">Transferase</keyword>
<dbReference type="OrthoDB" id="10067217at2759"/>
<comment type="catalytic activity">
    <reaction evidence="1">
        <text>S-ubiquitinyl-[E2 ubiquitin-conjugating enzyme]-L-cysteine + [acceptor protein]-L-lysine = [E2 ubiquitin-conjugating enzyme]-L-cysteine + N(6)-ubiquitinyl-[acceptor protein]-L-lysine.</text>
        <dbReference type="EC" id="2.3.2.27"/>
    </reaction>
</comment>
<protein>
    <recommendedName>
        <fullName evidence="2">RING-type E3 ubiquitin transferase</fullName>
        <ecNumber evidence="2">2.3.2.27</ecNumber>
    </recommendedName>
</protein>
<feature type="compositionally biased region" description="Polar residues" evidence="4">
    <location>
        <begin position="397"/>
        <end position="414"/>
    </location>
</feature>
<dbReference type="InterPro" id="IPR052249">
    <property type="entry name" value="Roquin_domain"/>
</dbReference>
<dbReference type="GO" id="GO:0000209">
    <property type="term" value="P:protein polyubiquitination"/>
    <property type="evidence" value="ECO:0007669"/>
    <property type="project" value="TreeGrafter"/>
</dbReference>
<organism evidence="7 8">
    <name type="scientific">Allacma fusca</name>
    <dbReference type="NCBI Taxonomy" id="39272"/>
    <lineage>
        <taxon>Eukaryota</taxon>
        <taxon>Metazoa</taxon>
        <taxon>Ecdysozoa</taxon>
        <taxon>Arthropoda</taxon>
        <taxon>Hexapoda</taxon>
        <taxon>Collembola</taxon>
        <taxon>Symphypleona</taxon>
        <taxon>Sminthuridae</taxon>
        <taxon>Allacma</taxon>
    </lineage>
</organism>
<dbReference type="GO" id="GO:0000288">
    <property type="term" value="P:nuclear-transcribed mRNA catabolic process, deadenylation-dependent decay"/>
    <property type="evidence" value="ECO:0007669"/>
    <property type="project" value="TreeGrafter"/>
</dbReference>
<name>A0A8J2J1Y1_9HEXA</name>
<evidence type="ECO:0000259" key="6">
    <source>
        <dbReference type="Pfam" id="PF21206"/>
    </source>
</evidence>
<evidence type="ECO:0000256" key="1">
    <source>
        <dbReference type="ARBA" id="ARBA00000900"/>
    </source>
</evidence>
<comment type="caution">
    <text evidence="7">The sequence shown here is derived from an EMBL/GenBank/DDBJ whole genome shotgun (WGS) entry which is preliminary data.</text>
</comment>
<dbReference type="GO" id="GO:0003729">
    <property type="term" value="F:mRNA binding"/>
    <property type="evidence" value="ECO:0007669"/>
    <property type="project" value="TreeGrafter"/>
</dbReference>
<dbReference type="InterPro" id="IPR048575">
    <property type="entry name" value="Roquin_1_2-like_ROQ"/>
</dbReference>
<dbReference type="Pfam" id="PF18386">
    <property type="entry name" value="ROQ_II"/>
    <property type="match status" value="1"/>
</dbReference>
<feature type="domain" description="Roquin II" evidence="5">
    <location>
        <begin position="259"/>
        <end position="312"/>
    </location>
</feature>
<dbReference type="PANTHER" id="PTHR13139">
    <property type="entry name" value="RING FINGER AND CCCH-TYPE ZINC FINGER DOMAIN-CONTAINING PROTEIN"/>
    <property type="match status" value="1"/>
</dbReference>
<dbReference type="GO" id="GO:0006511">
    <property type="term" value="P:ubiquitin-dependent protein catabolic process"/>
    <property type="evidence" value="ECO:0007669"/>
    <property type="project" value="TreeGrafter"/>
</dbReference>
<evidence type="ECO:0000313" key="8">
    <source>
        <dbReference type="Proteomes" id="UP000708208"/>
    </source>
</evidence>
<dbReference type="PANTHER" id="PTHR13139:SF54">
    <property type="entry name" value="RING-TYPE E3 UBIQUITIN TRANSFERASE"/>
    <property type="match status" value="1"/>
</dbReference>
<evidence type="ECO:0000313" key="7">
    <source>
        <dbReference type="EMBL" id="CAG7636853.1"/>
    </source>
</evidence>
<gene>
    <name evidence="7" type="ORF">AFUS01_LOCUS283</name>
</gene>
<feature type="region of interest" description="Disordered" evidence="4">
    <location>
        <begin position="388"/>
        <end position="414"/>
    </location>
</feature>
<dbReference type="Pfam" id="PF21206">
    <property type="entry name" value="Roquin_1_2-like_ROQ"/>
    <property type="match status" value="1"/>
</dbReference>
<reference evidence="7" key="1">
    <citation type="submission" date="2021-06" db="EMBL/GenBank/DDBJ databases">
        <authorList>
            <person name="Hodson N. C."/>
            <person name="Mongue J. A."/>
            <person name="Jaron S. K."/>
        </authorList>
    </citation>
    <scope>NUCLEOTIDE SEQUENCE</scope>
</reference>
<dbReference type="EMBL" id="CAJVCH010001115">
    <property type="protein sequence ID" value="CAG7636853.1"/>
    <property type="molecule type" value="Genomic_DNA"/>
</dbReference>
<dbReference type="Proteomes" id="UP000708208">
    <property type="component" value="Unassembled WGS sequence"/>
</dbReference>
<feature type="domain" description="Roquin 1/2-like ROQ" evidence="6">
    <location>
        <begin position="168"/>
        <end position="250"/>
    </location>
</feature>
<dbReference type="GO" id="GO:0003725">
    <property type="term" value="F:double-stranded RNA binding"/>
    <property type="evidence" value="ECO:0007669"/>
    <property type="project" value="TreeGrafter"/>
</dbReference>
<accession>A0A8J2J1Y1</accession>
<sequence length="414" mass="46286">MASNLLNNNGSNNCSCPTQQNVDSFNSCPICLLKFNPGSRIPVGFNMTHNVICAKCLHQLHPNQSSITNLPLLVFLGVTIDGIPLGSAKDQAVSLACRASVENLVSLAAVAKARNVSRAISKKVSNLLVWLTPVTQKKLISLGKSLGNRVLLELISQCQFSNYRAQQQLWSAIRARSCQFMGPALQDEALKLILLALEDGSALSRKVLIMFVVQRLNPQFPQASKTSIGHVIQLLYRSGCFQFIKQDQEQETNLMTLKEEYRNYEAIRREHDTQIIKIGLDSGLHFTPDHWSHILYGDSLHKSLMQSILDKLTEPQSFQQLTTEFLIAIQRLQVPETAQMLIDVHPCFVQLAAIDLNTVEGSWEEVDTVTALLLKTLEVLISQKKSTVHNSKRQKPPSDNQVAMYSFNSTEEKY</sequence>
<evidence type="ECO:0000256" key="4">
    <source>
        <dbReference type="SAM" id="MobiDB-lite"/>
    </source>
</evidence>
<dbReference type="GO" id="GO:0035613">
    <property type="term" value="F:RNA stem-loop binding"/>
    <property type="evidence" value="ECO:0007669"/>
    <property type="project" value="TreeGrafter"/>
</dbReference>
<evidence type="ECO:0000259" key="5">
    <source>
        <dbReference type="Pfam" id="PF18386"/>
    </source>
</evidence>
<dbReference type="InterPro" id="IPR041523">
    <property type="entry name" value="ROQ_II"/>
</dbReference>
<dbReference type="EC" id="2.3.2.27" evidence="2"/>
<dbReference type="GO" id="GO:0061630">
    <property type="term" value="F:ubiquitin protein ligase activity"/>
    <property type="evidence" value="ECO:0007669"/>
    <property type="project" value="UniProtKB-EC"/>
</dbReference>